<dbReference type="AlphaFoldDB" id="A0A1P8WG06"/>
<dbReference type="Proteomes" id="UP000187735">
    <property type="component" value="Chromosome"/>
</dbReference>
<name>A0A1P8WG06_9PLAN</name>
<evidence type="ECO:0000313" key="1">
    <source>
        <dbReference type="EMBL" id="APZ92984.1"/>
    </source>
</evidence>
<evidence type="ECO:0000313" key="2">
    <source>
        <dbReference type="Proteomes" id="UP000187735"/>
    </source>
</evidence>
<keyword evidence="2" id="KW-1185">Reference proteome</keyword>
<proteinExistence type="predicted"/>
<dbReference type="KEGG" id="fmr:Fuma_02596"/>
<gene>
    <name evidence="1" type="ORF">Fuma_02596</name>
</gene>
<dbReference type="EMBL" id="CP017641">
    <property type="protein sequence ID" value="APZ92984.1"/>
    <property type="molecule type" value="Genomic_DNA"/>
</dbReference>
<organism evidence="1 2">
    <name type="scientific">Fuerstiella marisgermanici</name>
    <dbReference type="NCBI Taxonomy" id="1891926"/>
    <lineage>
        <taxon>Bacteria</taxon>
        <taxon>Pseudomonadati</taxon>
        <taxon>Planctomycetota</taxon>
        <taxon>Planctomycetia</taxon>
        <taxon>Planctomycetales</taxon>
        <taxon>Planctomycetaceae</taxon>
        <taxon>Fuerstiella</taxon>
    </lineage>
</organism>
<dbReference type="RefSeq" id="WP_077024519.1">
    <property type="nucleotide sequence ID" value="NZ_CP017641.1"/>
</dbReference>
<sequence length="280" mass="31283">MSFSKQQTRPLIGSLITNPLCPSCGAELQTPFERSENICQRLACRGPWLQEQARLAEARAAAERRQLEDAVDQQLQRSCPDLLQHDPPLLTIIVPSYDGKMVAMSEERRLAFRAALTERFAAAEELVADPQRVAWLLGEHRPEDAEPAEPYIINACSTCRGNCCRAGREIALLHPEFLALRLLTEPDRTAAEMIEDYIDRIPDESLADSCVYHTPDGCQLPREIRSTTCNEFLCAGIRNQLDQLEDCPNRPTLAVATEAFDCVRVGVMESDGSRTERSLA</sequence>
<protein>
    <submittedName>
        <fullName evidence="1">Uncharacterized protein</fullName>
    </submittedName>
</protein>
<dbReference type="OrthoDB" id="5421259at2"/>
<reference evidence="1 2" key="1">
    <citation type="journal article" date="2016" name="Front. Microbiol.">
        <title>Fuerstia marisgermanicae gen. nov., sp. nov., an Unusual Member of the Phylum Planctomycetes from the German Wadden Sea.</title>
        <authorList>
            <person name="Kohn T."/>
            <person name="Heuer A."/>
            <person name="Jogler M."/>
            <person name="Vollmers J."/>
            <person name="Boedeker C."/>
            <person name="Bunk B."/>
            <person name="Rast P."/>
            <person name="Borchert D."/>
            <person name="Glockner I."/>
            <person name="Freese H.M."/>
            <person name="Klenk H.P."/>
            <person name="Overmann J."/>
            <person name="Kaster A.K."/>
            <person name="Rohde M."/>
            <person name="Wiegand S."/>
            <person name="Jogler C."/>
        </authorList>
    </citation>
    <scope>NUCLEOTIDE SEQUENCE [LARGE SCALE GENOMIC DNA]</scope>
    <source>
        <strain evidence="1 2">NH11</strain>
    </source>
</reference>
<accession>A0A1P8WG06</accession>